<dbReference type="InterPro" id="IPR036909">
    <property type="entry name" value="Cyt_c-like_dom_sf"/>
</dbReference>
<dbReference type="OrthoDB" id="5925at2759"/>
<dbReference type="GO" id="GO:0020037">
    <property type="term" value="F:heme binding"/>
    <property type="evidence" value="ECO:0007669"/>
    <property type="project" value="InterPro"/>
</dbReference>
<comment type="similarity">
    <text evidence="3">Belongs to the cytochrome c family.</text>
</comment>
<feature type="non-terminal residue" evidence="18">
    <location>
        <position position="1"/>
    </location>
</feature>
<keyword evidence="13" id="KW-0496">Mitochondrion</keyword>
<name>A0A836FWE4_9HYME</name>
<dbReference type="GO" id="GO:0009055">
    <property type="term" value="F:electron transfer activity"/>
    <property type="evidence" value="ECO:0007669"/>
    <property type="project" value="InterPro"/>
</dbReference>
<feature type="binding site" description="covalent" evidence="15">
    <location>
        <position position="255"/>
    </location>
    <ligand>
        <name>heme c</name>
        <dbReference type="ChEBI" id="CHEBI:61717"/>
    </ligand>
</feature>
<dbReference type="Gene3D" id="1.10.760.10">
    <property type="entry name" value="Cytochrome c-like domain"/>
    <property type="match status" value="1"/>
</dbReference>
<dbReference type="EMBL" id="JAANIB010007231">
    <property type="protein sequence ID" value="KAG5326986.1"/>
    <property type="molecule type" value="Genomic_DNA"/>
</dbReference>
<feature type="binding site" description="covalent" evidence="15">
    <location>
        <position position="136"/>
    </location>
    <ligand>
        <name>heme c</name>
        <dbReference type="ChEBI" id="CHEBI:61717"/>
    </ligand>
</feature>
<evidence type="ECO:0000256" key="3">
    <source>
        <dbReference type="ARBA" id="ARBA00006488"/>
    </source>
</evidence>
<reference evidence="18 19" key="1">
    <citation type="submission" date="2020-02" db="EMBL/GenBank/DDBJ databases">
        <title>Relaxed selection underlies rapid genomic changes in the transitions from sociality to social parasitism in ants.</title>
        <authorList>
            <person name="Bi X."/>
        </authorList>
    </citation>
    <scope>NUCLEOTIDE SEQUENCE [LARGE SCALE GENOMIC DNA]</scope>
    <source>
        <strain evidence="18">BGI-DK2014b</strain>
        <tissue evidence="18">Whole body</tissue>
    </source>
</reference>
<dbReference type="Gene3D" id="1.20.5.100">
    <property type="entry name" value="Cytochrome c1, transmembrane anchor, C-terminal"/>
    <property type="match status" value="1"/>
</dbReference>
<organism evidence="18 19">
    <name type="scientific">Acromyrmex heyeri</name>
    <dbReference type="NCBI Taxonomy" id="230685"/>
    <lineage>
        <taxon>Eukaryota</taxon>
        <taxon>Metazoa</taxon>
        <taxon>Ecdysozoa</taxon>
        <taxon>Arthropoda</taxon>
        <taxon>Hexapoda</taxon>
        <taxon>Insecta</taxon>
        <taxon>Pterygota</taxon>
        <taxon>Neoptera</taxon>
        <taxon>Endopterygota</taxon>
        <taxon>Hymenoptera</taxon>
        <taxon>Apocrita</taxon>
        <taxon>Aculeata</taxon>
        <taxon>Formicoidea</taxon>
        <taxon>Formicidae</taxon>
        <taxon>Myrmicinae</taxon>
        <taxon>Acromyrmex</taxon>
    </lineage>
</organism>
<evidence type="ECO:0000256" key="14">
    <source>
        <dbReference type="ARBA" id="ARBA00023136"/>
    </source>
</evidence>
<evidence type="ECO:0000256" key="13">
    <source>
        <dbReference type="ARBA" id="ARBA00023128"/>
    </source>
</evidence>
<dbReference type="Pfam" id="PF02167">
    <property type="entry name" value="Cytochrom_C1"/>
    <property type="match status" value="1"/>
</dbReference>
<dbReference type="PROSITE" id="PS51007">
    <property type="entry name" value="CYTC"/>
    <property type="match status" value="1"/>
</dbReference>
<evidence type="ECO:0000256" key="4">
    <source>
        <dbReference type="ARBA" id="ARBA00022448"/>
    </source>
</evidence>
<evidence type="ECO:0000256" key="1">
    <source>
        <dbReference type="ARBA" id="ARBA00002555"/>
    </source>
</evidence>
<keyword evidence="19" id="KW-1185">Reference proteome</keyword>
<dbReference type="SUPFAM" id="SSF81496">
    <property type="entry name" value="Cytochrome c1 subunit of cytochrome bc1 complex (Ubiquinol-cytochrome c reductase), transmembrane anchor"/>
    <property type="match status" value="1"/>
</dbReference>
<feature type="binding site" description="covalent" evidence="15">
    <location>
        <position position="135"/>
    </location>
    <ligand>
        <name>heme c</name>
        <dbReference type="ChEBI" id="CHEBI:61717"/>
    </ligand>
</feature>
<evidence type="ECO:0000313" key="19">
    <source>
        <dbReference type="Proteomes" id="UP000670152"/>
    </source>
</evidence>
<keyword evidence="4" id="KW-0813">Transport</keyword>
<dbReference type="InterPro" id="IPR009056">
    <property type="entry name" value="Cyt_c-like_dom"/>
</dbReference>
<evidence type="ECO:0000256" key="6">
    <source>
        <dbReference type="ARBA" id="ARBA00022660"/>
    </source>
</evidence>
<evidence type="ECO:0000256" key="9">
    <source>
        <dbReference type="ARBA" id="ARBA00022792"/>
    </source>
</evidence>
<dbReference type="PANTHER" id="PTHR10266">
    <property type="entry name" value="CYTOCHROME C1"/>
    <property type="match status" value="1"/>
</dbReference>
<dbReference type="AlphaFoldDB" id="A0A836FWE4"/>
<dbReference type="SUPFAM" id="SSF46626">
    <property type="entry name" value="Cytochrome c"/>
    <property type="match status" value="1"/>
</dbReference>
<comment type="function">
    <text evidence="1">Electron carrier protein. The oxidized form of the cytochrome c heme group can accept an electron from the heme group of the cytochrome c1 subunit of cytochrome reductase. Cytochrome c then transfers this electron to the cytochrome oxidase complex, the final protein carrier in the mitochondrial electron-transport chain.</text>
</comment>
<evidence type="ECO:0000256" key="15">
    <source>
        <dbReference type="PIRSR" id="PIRSR602326-1"/>
    </source>
</evidence>
<feature type="transmembrane region" description="Helical" evidence="16">
    <location>
        <begin position="303"/>
        <end position="322"/>
    </location>
</feature>
<dbReference type="GO" id="GO:0046872">
    <property type="term" value="F:metal ion binding"/>
    <property type="evidence" value="ECO:0007669"/>
    <property type="project" value="UniProtKB-KW"/>
</dbReference>
<keyword evidence="9" id="KW-0999">Mitochondrion inner membrane</keyword>
<dbReference type="InterPro" id="IPR002326">
    <property type="entry name" value="Cyt_c1"/>
</dbReference>
<keyword evidence="7 16" id="KW-0812">Transmembrane</keyword>
<evidence type="ECO:0000256" key="8">
    <source>
        <dbReference type="ARBA" id="ARBA00022723"/>
    </source>
</evidence>
<comment type="cofactor">
    <cofactor evidence="15">
        <name>heme c</name>
        <dbReference type="ChEBI" id="CHEBI:61717"/>
    </cofactor>
    <text evidence="15">Binds 1 heme c group covalently per subunit.</text>
</comment>
<evidence type="ECO:0000256" key="7">
    <source>
        <dbReference type="ARBA" id="ARBA00022692"/>
    </source>
</evidence>
<dbReference type="GO" id="GO:0005743">
    <property type="term" value="C:mitochondrial inner membrane"/>
    <property type="evidence" value="ECO:0007669"/>
    <property type="project" value="UniProtKB-SubCell"/>
</dbReference>
<feature type="transmembrane region" description="Helical" evidence="16">
    <location>
        <begin position="71"/>
        <end position="89"/>
    </location>
</feature>
<keyword evidence="12 15" id="KW-0408">Iron</keyword>
<evidence type="ECO:0000256" key="2">
    <source>
        <dbReference type="ARBA" id="ARBA00004273"/>
    </source>
</evidence>
<evidence type="ECO:0000259" key="17">
    <source>
        <dbReference type="PROSITE" id="PS51007"/>
    </source>
</evidence>
<dbReference type="Proteomes" id="UP000670152">
    <property type="component" value="Unassembled WGS sequence"/>
</dbReference>
<feature type="non-terminal residue" evidence="18">
    <location>
        <position position="342"/>
    </location>
</feature>
<dbReference type="GO" id="GO:0006122">
    <property type="term" value="P:mitochondrial electron transport, ubiquinol to cytochrome c"/>
    <property type="evidence" value="ECO:0007669"/>
    <property type="project" value="TreeGrafter"/>
</dbReference>
<feature type="domain" description="Cytochrome c" evidence="17">
    <location>
        <begin position="119"/>
        <end position="275"/>
    </location>
</feature>
<comment type="subcellular location">
    <subcellularLocation>
        <location evidence="2">Mitochondrion inner membrane</location>
    </subcellularLocation>
</comment>
<evidence type="ECO:0000256" key="10">
    <source>
        <dbReference type="ARBA" id="ARBA00022982"/>
    </source>
</evidence>
<keyword evidence="14 16" id="KW-0472">Membrane</keyword>
<keyword evidence="8 15" id="KW-0479">Metal-binding</keyword>
<evidence type="ECO:0000313" key="18">
    <source>
        <dbReference type="EMBL" id="KAG5326986.1"/>
    </source>
</evidence>
<keyword evidence="6" id="KW-0679">Respiratory chain</keyword>
<evidence type="ECO:0000256" key="16">
    <source>
        <dbReference type="SAM" id="Phobius"/>
    </source>
</evidence>
<accession>A0A836FWE4</accession>
<evidence type="ECO:0000256" key="5">
    <source>
        <dbReference type="ARBA" id="ARBA00022617"/>
    </source>
</evidence>
<keyword evidence="10" id="KW-0249">Electron transport</keyword>
<protein>
    <submittedName>
        <fullName evidence="18">CY1 protein</fullName>
    </submittedName>
</protein>
<evidence type="ECO:0000256" key="12">
    <source>
        <dbReference type="ARBA" id="ARBA00023004"/>
    </source>
</evidence>
<keyword evidence="11 16" id="KW-1133">Transmembrane helix</keyword>
<evidence type="ECO:0000256" key="11">
    <source>
        <dbReference type="ARBA" id="ARBA00022989"/>
    </source>
</evidence>
<keyword evidence="5 15" id="KW-0349">Heme</keyword>
<dbReference type="PANTHER" id="PTHR10266:SF3">
    <property type="entry name" value="CYTOCHROME C1, HEME PROTEIN, MITOCHONDRIAL"/>
    <property type="match status" value="1"/>
</dbReference>
<proteinExistence type="inferred from homology"/>
<sequence>YIHKRSTDSTRYTINCFLETVLCQRKMAMLLSKTYFSFQIKRCFQRQQFSGVYTWYNGIEWKCRKRILRNVLSVLVGASATCGAFLYFLDQSVQAMGREAHPPSYPWDFEGYVTSLDHSGIRRGWQVYRTICSTCHSLRYVRFMDLIDVSHTKDEIKAIAAEYEIQDGPDEEGNYYMRPGKLSDLLPPPFPNEEAAKAANFGVYPPDLTYIILARKNGRNYVFSFLTGWKEPPAGISLSDHQYFNIYFPGNVLNMPQNHVQMLVEGVVEYDDGTPSTTSQMAKDLITFLSWTSAQEFDQRKQMFIKGMGISIILIASIAHYSRFLWSHLRSRQIAYIPKEKY</sequence>
<gene>
    <name evidence="18" type="primary">Cyc1_0</name>
    <name evidence="18" type="ORF">G6Z77_0006265</name>
</gene>
<comment type="caution">
    <text evidence="18">The sequence shown here is derived from an EMBL/GenBank/DDBJ whole genome shotgun (WGS) entry which is preliminary data.</text>
</comment>
<feature type="binding site" description="covalent" evidence="15">
    <location>
        <position position="132"/>
    </location>
    <ligand>
        <name>heme c</name>
        <dbReference type="ChEBI" id="CHEBI:61717"/>
    </ligand>
</feature>
<dbReference type="PRINTS" id="PR00603">
    <property type="entry name" value="CYTOCHROMEC1"/>
</dbReference>
<dbReference type="InterPro" id="IPR021157">
    <property type="entry name" value="Cyt_c1_TM_anchor_C"/>
</dbReference>